<organism evidence="3 4">
    <name type="scientific">Microvirga aerilata</name>
    <dbReference type="NCBI Taxonomy" id="670292"/>
    <lineage>
        <taxon>Bacteria</taxon>
        <taxon>Pseudomonadati</taxon>
        <taxon>Pseudomonadota</taxon>
        <taxon>Alphaproteobacteria</taxon>
        <taxon>Hyphomicrobiales</taxon>
        <taxon>Methylobacteriaceae</taxon>
        <taxon>Microvirga</taxon>
    </lineage>
</organism>
<feature type="domain" description="Tachylectin 2" evidence="2">
    <location>
        <begin position="591"/>
        <end position="708"/>
    </location>
</feature>
<dbReference type="Proteomes" id="UP000605848">
    <property type="component" value="Unassembled WGS sequence"/>
</dbReference>
<keyword evidence="4" id="KW-1185">Reference proteome</keyword>
<dbReference type="Pfam" id="PF14517">
    <property type="entry name" value="Tachylectin"/>
    <property type="match status" value="1"/>
</dbReference>
<dbReference type="RefSeq" id="WP_202066178.1">
    <property type="nucleotide sequence ID" value="NZ_JAEQMY010000189.1"/>
</dbReference>
<keyword evidence="1" id="KW-0175">Coiled coil</keyword>
<proteinExistence type="predicted"/>
<reference evidence="3" key="1">
    <citation type="submission" date="2021-01" db="EMBL/GenBank/DDBJ databases">
        <title>Microvirga sp.</title>
        <authorList>
            <person name="Kim M.K."/>
        </authorList>
    </citation>
    <scope>NUCLEOTIDE SEQUENCE</scope>
    <source>
        <strain evidence="3">5420S-16</strain>
    </source>
</reference>
<evidence type="ECO:0000259" key="2">
    <source>
        <dbReference type="Pfam" id="PF14517"/>
    </source>
</evidence>
<dbReference type="InterPro" id="IPR036813">
    <property type="entry name" value="Tachylectin2_sf"/>
</dbReference>
<dbReference type="AlphaFoldDB" id="A0A936ZJG4"/>
<dbReference type="EMBL" id="JAEQMY010000189">
    <property type="protein sequence ID" value="MBL0408327.1"/>
    <property type="molecule type" value="Genomic_DNA"/>
</dbReference>
<feature type="coiled-coil region" evidence="1">
    <location>
        <begin position="103"/>
        <end position="160"/>
    </location>
</feature>
<comment type="caution">
    <text evidence="3">The sequence shown here is derived from an EMBL/GenBank/DDBJ whole genome shotgun (WGS) entry which is preliminary data.</text>
</comment>
<name>A0A936ZJG4_9HYPH</name>
<dbReference type="SUPFAM" id="SSF50934">
    <property type="entry name" value="Tachylectin-2"/>
    <property type="match status" value="1"/>
</dbReference>
<sequence length="712" mass="78300">MLIGVLLGTAGSATDCVAGDGPLGTPEIDPGYTGEIGKIEPGDVVALGKFVKGATDSPEGMIDATIGVMTLAWPPAGIALGVGKTLFGMLGAFDKPDATALAIEAINERLRDLDSRVGRIESALAELESTVFKNDNYNKLQRLKDRHRQLAAEIAELRGMGTSVLAFSRPLTDQERERIGRLIDRVLNLADTFLRTGPFSDPELWNWSDFNLKRKVYLRPDFRPLPTLEYYLLTLGVAMTAINRYVGDEPATLKLRYGPRLERHADMLANTLDPEISARITCQIQASDRYPNAQSMCTGNWVCQDTLSYRVARDSNIDRYQPDRNALCNLSSLAGDEPSLAGNMRDQYGRPAMRAVAERLRRAATTGEFRLTPYVPTRRQPFYVVRVNGELQYYEHVVLEEQPLKRPIVSDRVSIERQSTMPPVQDDTPADRMFDDQLNSPRRLGPPVAELTARPVISGSDVTMFPPSRMLDGGRHGPPKPGTHNLEGPHVLGGGWDRFTELLSIGPSAFLAIAQNGTLQWYSNVGSVGAGPQLTGPVNINAGWNRFARVTAGGDSRLYGIDPDGSLVWYHYQRAYDPGAAIEPPWRGPIVVGSGWAQFQHVFATGGGLLFAVTPDGRLLSYRHDGFANGSDTWREPKQVDTGWSGFKHIFSPGEGHIYAIKPGGELLYYQFTRYTDDTIDWYGPVQISSGFGDVTRAFSPKTDVLSAGIPR</sequence>
<evidence type="ECO:0000313" key="3">
    <source>
        <dbReference type="EMBL" id="MBL0408327.1"/>
    </source>
</evidence>
<dbReference type="InterPro" id="IPR023294">
    <property type="entry name" value="Tachylectin2"/>
</dbReference>
<evidence type="ECO:0000313" key="4">
    <source>
        <dbReference type="Proteomes" id="UP000605848"/>
    </source>
</evidence>
<dbReference type="Gene3D" id="2.115.10.10">
    <property type="entry name" value="Tachylectin 2"/>
    <property type="match status" value="2"/>
</dbReference>
<evidence type="ECO:0000256" key="1">
    <source>
        <dbReference type="SAM" id="Coils"/>
    </source>
</evidence>
<accession>A0A936ZJG4</accession>
<gene>
    <name evidence="3" type="ORF">JKG68_31120</name>
</gene>
<protein>
    <recommendedName>
        <fullName evidence="2">Tachylectin 2 domain-containing protein</fullName>
    </recommendedName>
</protein>